<dbReference type="Proteomes" id="UP001596353">
    <property type="component" value="Unassembled WGS sequence"/>
</dbReference>
<gene>
    <name evidence="2" type="ORF">ACFQFQ_16060</name>
</gene>
<organism evidence="2 3">
    <name type="scientific">Sulfitobacter porphyrae</name>
    <dbReference type="NCBI Taxonomy" id="1246864"/>
    <lineage>
        <taxon>Bacteria</taxon>
        <taxon>Pseudomonadati</taxon>
        <taxon>Pseudomonadota</taxon>
        <taxon>Alphaproteobacteria</taxon>
        <taxon>Rhodobacterales</taxon>
        <taxon>Roseobacteraceae</taxon>
        <taxon>Sulfitobacter</taxon>
    </lineage>
</organism>
<protein>
    <submittedName>
        <fullName evidence="2">Class I SAM-dependent methyltransferase</fullName>
        <ecNumber evidence="2">2.1.1.-</ecNumber>
    </submittedName>
</protein>
<dbReference type="InterPro" id="IPR029063">
    <property type="entry name" value="SAM-dependent_MTases_sf"/>
</dbReference>
<dbReference type="Gene3D" id="3.40.50.150">
    <property type="entry name" value="Vaccinia Virus protein VP39"/>
    <property type="match status" value="1"/>
</dbReference>
<dbReference type="CDD" id="cd02440">
    <property type="entry name" value="AdoMet_MTases"/>
    <property type="match status" value="1"/>
</dbReference>
<dbReference type="Pfam" id="PF13489">
    <property type="entry name" value="Methyltransf_23"/>
    <property type="match status" value="1"/>
</dbReference>
<reference evidence="3" key="1">
    <citation type="journal article" date="2019" name="Int. J. Syst. Evol. Microbiol.">
        <title>The Global Catalogue of Microorganisms (GCM) 10K type strain sequencing project: providing services to taxonomists for standard genome sequencing and annotation.</title>
        <authorList>
            <consortium name="The Broad Institute Genomics Platform"/>
            <consortium name="The Broad Institute Genome Sequencing Center for Infectious Disease"/>
            <person name="Wu L."/>
            <person name="Ma J."/>
        </authorList>
    </citation>
    <scope>NUCLEOTIDE SEQUENCE [LARGE SCALE GENOMIC DNA]</scope>
    <source>
        <strain evidence="3">CCUG 66188</strain>
    </source>
</reference>
<accession>A0ABW2B4M6</accession>
<dbReference type="GO" id="GO:0032259">
    <property type="term" value="P:methylation"/>
    <property type="evidence" value="ECO:0007669"/>
    <property type="project" value="UniProtKB-KW"/>
</dbReference>
<feature type="region of interest" description="Disordered" evidence="1">
    <location>
        <begin position="1"/>
        <end position="23"/>
    </location>
</feature>
<name>A0ABW2B4M6_9RHOB</name>
<dbReference type="EMBL" id="JBHSWG010000001">
    <property type="protein sequence ID" value="MFC6760665.1"/>
    <property type="molecule type" value="Genomic_DNA"/>
</dbReference>
<evidence type="ECO:0000313" key="3">
    <source>
        <dbReference type="Proteomes" id="UP001596353"/>
    </source>
</evidence>
<dbReference type="EC" id="2.1.1.-" evidence="2"/>
<proteinExistence type="predicted"/>
<keyword evidence="3" id="KW-1185">Reference proteome</keyword>
<sequence>MTGLACRRGHDGSKRPASLPGLPRHGCHHAARLFAGPLAGGHLQPLHHDLSAKSPAYEALEEDFAWEKTYEDKKAASRGSTRFSPYVRRLRNALGMYRDKTNSFRRWFNDGHVLDIGSGWGQRITAPMTPYGIELSTALHRISDERMRAQGGYCLHGAGAEAIWDFDKGQFDGIVMFSYLEHETDVTGVLKGAHRALKPDGGVFIRVPNFASLNRRVIGPKWCGFRYPDHVNYFTLSSLRKCAAQIGFRTWLVNRFTLPVDDNISVLLRKSAA</sequence>
<dbReference type="GO" id="GO:0008168">
    <property type="term" value="F:methyltransferase activity"/>
    <property type="evidence" value="ECO:0007669"/>
    <property type="project" value="UniProtKB-KW"/>
</dbReference>
<keyword evidence="2" id="KW-0808">Transferase</keyword>
<comment type="caution">
    <text evidence="2">The sequence shown here is derived from an EMBL/GenBank/DDBJ whole genome shotgun (WGS) entry which is preliminary data.</text>
</comment>
<evidence type="ECO:0000256" key="1">
    <source>
        <dbReference type="SAM" id="MobiDB-lite"/>
    </source>
</evidence>
<keyword evidence="2" id="KW-0489">Methyltransferase</keyword>
<dbReference type="SUPFAM" id="SSF53335">
    <property type="entry name" value="S-adenosyl-L-methionine-dependent methyltransferases"/>
    <property type="match status" value="1"/>
</dbReference>
<evidence type="ECO:0000313" key="2">
    <source>
        <dbReference type="EMBL" id="MFC6760665.1"/>
    </source>
</evidence>